<proteinExistence type="predicted"/>
<dbReference type="OrthoDB" id="4318036at2"/>
<organism evidence="3 4">
    <name type="scientific">Streptomyces niveus</name>
    <name type="common">Streptomyces spheroides</name>
    <dbReference type="NCBI Taxonomy" id="193462"/>
    <lineage>
        <taxon>Bacteria</taxon>
        <taxon>Bacillati</taxon>
        <taxon>Actinomycetota</taxon>
        <taxon>Actinomycetes</taxon>
        <taxon>Kitasatosporales</taxon>
        <taxon>Streptomycetaceae</taxon>
        <taxon>Streptomyces</taxon>
    </lineage>
</organism>
<dbReference type="SUPFAM" id="SSF53474">
    <property type="entry name" value="alpha/beta-Hydrolases"/>
    <property type="match status" value="1"/>
</dbReference>
<dbReference type="Proteomes" id="UP000189677">
    <property type="component" value="Chromosome"/>
</dbReference>
<gene>
    <name evidence="3" type="ORF">BBN63_32065</name>
</gene>
<dbReference type="Pfam" id="PF00135">
    <property type="entry name" value="COesterase"/>
    <property type="match status" value="1"/>
</dbReference>
<dbReference type="Gene3D" id="3.40.50.1820">
    <property type="entry name" value="alpha/beta hydrolase"/>
    <property type="match status" value="1"/>
</dbReference>
<dbReference type="RefSeq" id="WP_078078802.1">
    <property type="nucleotide sequence ID" value="NZ_CP018047.1"/>
</dbReference>
<sequence>MDGVPHTAEISFVFDTLAADGGTQPATHDSAVARITNTYWATFARTGNPNGRTVSQWPRQVVGRDSITGFGPGGTITAGPDPRRERLDVSGAAGGLLRPR</sequence>
<protein>
    <recommendedName>
        <fullName evidence="2">Carboxylesterase type B domain-containing protein</fullName>
    </recommendedName>
</protein>
<evidence type="ECO:0000313" key="3">
    <source>
        <dbReference type="EMBL" id="AQU70125.1"/>
    </source>
</evidence>
<accession>A0A1U9R2K0</accession>
<evidence type="ECO:0000259" key="2">
    <source>
        <dbReference type="Pfam" id="PF00135"/>
    </source>
</evidence>
<feature type="region of interest" description="Disordered" evidence="1">
    <location>
        <begin position="64"/>
        <end position="100"/>
    </location>
</feature>
<dbReference type="InterPro" id="IPR029058">
    <property type="entry name" value="AB_hydrolase_fold"/>
</dbReference>
<reference evidence="3 4" key="1">
    <citation type="submission" date="2016-11" db="EMBL/GenBank/DDBJ databases">
        <title>Complete genome sequence of Streptomyces niveus SCSIO 3406.</title>
        <authorList>
            <person name="Zhu Q."/>
            <person name="Cheng W."/>
            <person name="Song Y."/>
            <person name="Li Q."/>
            <person name="Ju J."/>
        </authorList>
    </citation>
    <scope>NUCLEOTIDE SEQUENCE [LARGE SCALE GENOMIC DNA]</scope>
    <source>
        <strain evidence="3 4">SCSIO 3406</strain>
    </source>
</reference>
<dbReference type="InterPro" id="IPR002018">
    <property type="entry name" value="CarbesteraseB"/>
</dbReference>
<evidence type="ECO:0000256" key="1">
    <source>
        <dbReference type="SAM" id="MobiDB-lite"/>
    </source>
</evidence>
<feature type="domain" description="Carboxylesterase type B" evidence="2">
    <location>
        <begin position="3"/>
        <end position="59"/>
    </location>
</feature>
<evidence type="ECO:0000313" key="4">
    <source>
        <dbReference type="Proteomes" id="UP000189677"/>
    </source>
</evidence>
<dbReference type="KEGG" id="snw:BBN63_32065"/>
<dbReference type="EMBL" id="CP018047">
    <property type="protein sequence ID" value="AQU70125.1"/>
    <property type="molecule type" value="Genomic_DNA"/>
</dbReference>
<keyword evidence="4" id="KW-1185">Reference proteome</keyword>
<name>A0A1U9R2K0_STRNV</name>
<dbReference type="AlphaFoldDB" id="A0A1U9R2K0"/>